<proteinExistence type="predicted"/>
<reference evidence="2" key="1">
    <citation type="submission" date="2022-11" db="EMBL/GenBank/DDBJ databases">
        <title>Chromosome-level genome of Pogonophryne albipinna.</title>
        <authorList>
            <person name="Jo E."/>
        </authorList>
    </citation>
    <scope>NUCLEOTIDE SEQUENCE</scope>
    <source>
        <strain evidence="2">SGF0006</strain>
        <tissue evidence="2">Muscle</tissue>
    </source>
</reference>
<evidence type="ECO:0000256" key="1">
    <source>
        <dbReference type="SAM" id="MobiDB-lite"/>
    </source>
</evidence>
<feature type="region of interest" description="Disordered" evidence="1">
    <location>
        <begin position="507"/>
        <end position="575"/>
    </location>
</feature>
<dbReference type="Proteomes" id="UP001219934">
    <property type="component" value="Unassembled WGS sequence"/>
</dbReference>
<evidence type="ECO:0000313" key="3">
    <source>
        <dbReference type="Proteomes" id="UP001219934"/>
    </source>
</evidence>
<organism evidence="2 3">
    <name type="scientific">Pogonophryne albipinna</name>
    <dbReference type="NCBI Taxonomy" id="1090488"/>
    <lineage>
        <taxon>Eukaryota</taxon>
        <taxon>Metazoa</taxon>
        <taxon>Chordata</taxon>
        <taxon>Craniata</taxon>
        <taxon>Vertebrata</taxon>
        <taxon>Euteleostomi</taxon>
        <taxon>Actinopterygii</taxon>
        <taxon>Neopterygii</taxon>
        <taxon>Teleostei</taxon>
        <taxon>Neoteleostei</taxon>
        <taxon>Acanthomorphata</taxon>
        <taxon>Eupercaria</taxon>
        <taxon>Perciformes</taxon>
        <taxon>Notothenioidei</taxon>
        <taxon>Pogonophryne</taxon>
    </lineage>
</organism>
<feature type="region of interest" description="Disordered" evidence="1">
    <location>
        <begin position="289"/>
        <end position="322"/>
    </location>
</feature>
<gene>
    <name evidence="2" type="ORF">JOQ06_016727</name>
</gene>
<feature type="compositionally biased region" description="Pro residues" evidence="1">
    <location>
        <begin position="519"/>
        <end position="528"/>
    </location>
</feature>
<dbReference type="AlphaFoldDB" id="A0AAD6B3X4"/>
<dbReference type="Gene3D" id="2.170.270.10">
    <property type="entry name" value="SET domain"/>
    <property type="match status" value="1"/>
</dbReference>
<evidence type="ECO:0000313" key="2">
    <source>
        <dbReference type="EMBL" id="KAJ4935191.1"/>
    </source>
</evidence>
<comment type="caution">
    <text evidence="2">The sequence shown here is derived from an EMBL/GenBank/DDBJ whole genome shotgun (WGS) entry which is preliminary data.</text>
</comment>
<name>A0AAD6B3X4_9TELE</name>
<protein>
    <submittedName>
        <fullName evidence="2">Uncharacterized protein</fullName>
    </submittedName>
</protein>
<dbReference type="InterPro" id="IPR046341">
    <property type="entry name" value="SET_dom_sf"/>
</dbReference>
<accession>A0AAD6B3X4</accession>
<feature type="non-terminal residue" evidence="2">
    <location>
        <position position="1"/>
    </location>
</feature>
<dbReference type="EMBL" id="JAPTMU010000011">
    <property type="protein sequence ID" value="KAJ4935191.1"/>
    <property type="molecule type" value="Genomic_DNA"/>
</dbReference>
<keyword evidence="3" id="KW-1185">Reference proteome</keyword>
<sequence>MMKTQAQDEDLMKTQAHGEDMMKTQAHGEDMMKTHAHDEDSGSWLMMKTQAHGEYMMKTQAHGEDMMKTQAHSEDLMKTQAHDEDMMKTQAHGEDLMKTQAHGEDMMKTQAHGEDMMKTQAHGEDLMKTQAHGEDLMKTQAHDEDMMKTQAHGEDLMKTQAHGEDMMKTQAHGEDLMKTQAHGEDMMKTQAHDEDMVKTQAHDEDMMKTQAHDEDMVKTQAHDEDMMKTQAHGEDMMKTQAHDEDMVKTQAHDEDMMKTQAHDEDLMKTQAHGDGDDEFALYPSDILDDVCGSDGDPAPPSALAEDPASPLLSDDEASPQHSLSFQHPSIFLPQEELTVPLDFELRESAVLCGRLGIWSHRRINEGERFGPYEGEHTPYLRDPTQGWEGALKWRSHLERLMEGPERPGPVVTDWGEFVTREATVLQSHHHKFGGFIHKGEARVMAPMMLYEYSNAAATIRQRVRIRGESYPALNEPQTRSPTGLWVLGLEKPGASCCRSDGRSRLGVREGGGMSLAGCPPVPPRPDGPSPLSVTGRKSHSWSPPKKPLNPRAPATSRPLSAEMALPTGALGMNLS</sequence>